<name>A0ABQ9H0D8_9NEOP</name>
<proteinExistence type="predicted"/>
<organism evidence="1 2">
    <name type="scientific">Dryococelus australis</name>
    <dbReference type="NCBI Taxonomy" id="614101"/>
    <lineage>
        <taxon>Eukaryota</taxon>
        <taxon>Metazoa</taxon>
        <taxon>Ecdysozoa</taxon>
        <taxon>Arthropoda</taxon>
        <taxon>Hexapoda</taxon>
        <taxon>Insecta</taxon>
        <taxon>Pterygota</taxon>
        <taxon>Neoptera</taxon>
        <taxon>Polyneoptera</taxon>
        <taxon>Phasmatodea</taxon>
        <taxon>Verophasmatodea</taxon>
        <taxon>Anareolatae</taxon>
        <taxon>Phasmatidae</taxon>
        <taxon>Eurycanthinae</taxon>
        <taxon>Dryococelus</taxon>
    </lineage>
</organism>
<sequence>MATGVTCHATGIPVAKNTYNVFSVRGCGRRVIKGGGGVILVARAFEPRGQTWRAAAGRLLVMSDRRPPPHFKGRATVGFGGGEGEEKASSYQNHEPRCMYRMAAKAGEWGRGDLVVRLLASHQGELGSIPGGVYPGFLHEGIVSFDATGRRVFSGIFRFSRPSIPMLLRTRLASPSSTLKTSMLRAAQISSLTHFTINEFVLLTKVKDISILDASESRISQLNLVIEYRHNVYYDCMTLGGEGGTKWGRFAVGGMNSSAKGLLSTSHGVVANYEHFEPYPPPRPRLPKTPQPGYVLPAELRGLLPHTSIGKHRSRYFSERNIFSAHREFFSSTYLQLPGVGTWNLRRAEFSACVFSGSVPRKLTSGKYQYRIIYGLLKDSMEKLKFVSNYFADLKHFYRATKQNFRLFVSFRLYLNDTLRNPDLPAPRWPGHQSATALSTTTITLHMEEPCAQQGGQCLKADECPEGKLSNATGLCPKQQSLGVECCHGQQRRNARVGETGDSRENPLAKILERRQVDSNPVRLCYVGNTARLARRSDEALGARAGVVRIARSLPELGRGVPTGVHSTLKLTLANPQCSVSVLERRCHARGGMCRPSTECRSRALWLPEAKDCAKGETCCALIN</sequence>
<accession>A0ABQ9H0D8</accession>
<protein>
    <submittedName>
        <fullName evidence="1">Uncharacterized protein</fullName>
    </submittedName>
</protein>
<evidence type="ECO:0000313" key="1">
    <source>
        <dbReference type="EMBL" id="KAJ8877769.1"/>
    </source>
</evidence>
<evidence type="ECO:0000313" key="2">
    <source>
        <dbReference type="Proteomes" id="UP001159363"/>
    </source>
</evidence>
<reference evidence="1 2" key="1">
    <citation type="submission" date="2023-02" db="EMBL/GenBank/DDBJ databases">
        <title>LHISI_Scaffold_Assembly.</title>
        <authorList>
            <person name="Stuart O.P."/>
            <person name="Cleave R."/>
            <person name="Magrath M.J.L."/>
            <person name="Mikheyev A.S."/>
        </authorList>
    </citation>
    <scope>NUCLEOTIDE SEQUENCE [LARGE SCALE GENOMIC DNA]</scope>
    <source>
        <strain evidence="1">Daus_M_001</strain>
        <tissue evidence="1">Leg muscle</tissue>
    </source>
</reference>
<dbReference type="EMBL" id="JARBHB010000008">
    <property type="protein sequence ID" value="KAJ8877769.1"/>
    <property type="molecule type" value="Genomic_DNA"/>
</dbReference>
<gene>
    <name evidence="1" type="ORF">PR048_022224</name>
</gene>
<dbReference type="Proteomes" id="UP001159363">
    <property type="component" value="Chromosome 7"/>
</dbReference>
<keyword evidence="2" id="KW-1185">Reference proteome</keyword>
<comment type="caution">
    <text evidence="1">The sequence shown here is derived from an EMBL/GenBank/DDBJ whole genome shotgun (WGS) entry which is preliminary data.</text>
</comment>